<dbReference type="EMBL" id="LLXZ01000181">
    <property type="protein sequence ID" value="KRQ98893.1"/>
    <property type="molecule type" value="Genomic_DNA"/>
</dbReference>
<gene>
    <name evidence="2" type="ORF">CQ12_23655</name>
</gene>
<dbReference type="OrthoDB" id="8227625at2"/>
<keyword evidence="1" id="KW-0472">Membrane</keyword>
<keyword evidence="1" id="KW-0812">Transmembrane</keyword>
<dbReference type="AlphaFoldDB" id="A0A0R3KVP4"/>
<protein>
    <submittedName>
        <fullName evidence="2">Uncharacterized protein</fullName>
    </submittedName>
</protein>
<keyword evidence="1" id="KW-1133">Transmembrane helix</keyword>
<dbReference type="RefSeq" id="WP_057838951.1">
    <property type="nucleotide sequence ID" value="NZ_LLXZ01000181.1"/>
</dbReference>
<proteinExistence type="predicted"/>
<organism evidence="2 3">
    <name type="scientific">Bradyrhizobium jicamae</name>
    <dbReference type="NCBI Taxonomy" id="280332"/>
    <lineage>
        <taxon>Bacteria</taxon>
        <taxon>Pseudomonadati</taxon>
        <taxon>Pseudomonadota</taxon>
        <taxon>Alphaproteobacteria</taxon>
        <taxon>Hyphomicrobiales</taxon>
        <taxon>Nitrobacteraceae</taxon>
        <taxon>Bradyrhizobium</taxon>
    </lineage>
</organism>
<feature type="transmembrane region" description="Helical" evidence="1">
    <location>
        <begin position="45"/>
        <end position="63"/>
    </location>
</feature>
<name>A0A0R3KVP4_9BRAD</name>
<reference evidence="2 3" key="1">
    <citation type="submission" date="2014-03" db="EMBL/GenBank/DDBJ databases">
        <title>Bradyrhizobium valentinum sp. nov., isolated from effective nodules of Lupinus mariae-josephae, a lupine endemic of basic-lime soils in Eastern Spain.</title>
        <authorList>
            <person name="Duran D."/>
            <person name="Rey L."/>
            <person name="Navarro A."/>
            <person name="Busquets A."/>
            <person name="Imperial J."/>
            <person name="Ruiz-Argueso T."/>
        </authorList>
    </citation>
    <scope>NUCLEOTIDE SEQUENCE [LARGE SCALE GENOMIC DNA]</scope>
    <source>
        <strain evidence="2 3">PAC68</strain>
    </source>
</reference>
<evidence type="ECO:0000313" key="2">
    <source>
        <dbReference type="EMBL" id="KRQ98893.1"/>
    </source>
</evidence>
<sequence length="160" mass="17017">MTENATPAKPSADPARGYSLREWLIDALALGMGGLAIYHYKPEGLLAGLIIFTGAYTLTHSLQGLNWQSLRAISEFLLILLTPTIHLGMLVMAPAASVPGMVATFLLPGIAQAYWLWALWPATGAPSHPLAMICAAWLAVLGIWIAAKTMLAGGRALQPN</sequence>
<accession>A0A0R3KVP4</accession>
<dbReference type="STRING" id="280332.CQ12_23655"/>
<keyword evidence="3" id="KW-1185">Reference proteome</keyword>
<dbReference type="Proteomes" id="UP000050863">
    <property type="component" value="Unassembled WGS sequence"/>
</dbReference>
<comment type="caution">
    <text evidence="2">The sequence shown here is derived from an EMBL/GenBank/DDBJ whole genome shotgun (WGS) entry which is preliminary data.</text>
</comment>
<evidence type="ECO:0000256" key="1">
    <source>
        <dbReference type="SAM" id="Phobius"/>
    </source>
</evidence>
<feature type="transmembrane region" description="Helical" evidence="1">
    <location>
        <begin position="129"/>
        <end position="147"/>
    </location>
</feature>
<feature type="transmembrane region" description="Helical" evidence="1">
    <location>
        <begin position="69"/>
        <end position="91"/>
    </location>
</feature>
<evidence type="ECO:0000313" key="3">
    <source>
        <dbReference type="Proteomes" id="UP000050863"/>
    </source>
</evidence>